<reference evidence="1 2" key="1">
    <citation type="submission" date="2018-01" db="EMBL/GenBank/DDBJ databases">
        <title>Species boundaries and ecological features among Paraburkholderia terrae DSMZ17804T, P. hospita DSMZ17164T and P. caribensis DSMZ13236T.</title>
        <authorList>
            <person name="Pratama A.A."/>
        </authorList>
    </citation>
    <scope>NUCLEOTIDE SEQUENCE [LARGE SCALE GENOMIC DNA]</scope>
    <source>
        <strain evidence="1 2">DSM 17164</strain>
    </source>
</reference>
<evidence type="ECO:0000313" key="2">
    <source>
        <dbReference type="Proteomes" id="UP000236649"/>
    </source>
</evidence>
<dbReference type="Proteomes" id="UP000236649">
    <property type="component" value="Chromosome 2"/>
</dbReference>
<proteinExistence type="predicted"/>
<organism evidence="1 2">
    <name type="scientific">Paraburkholderia hospita</name>
    <dbReference type="NCBI Taxonomy" id="169430"/>
    <lineage>
        <taxon>Bacteria</taxon>
        <taxon>Pseudomonadati</taxon>
        <taxon>Pseudomonadota</taxon>
        <taxon>Betaproteobacteria</taxon>
        <taxon>Burkholderiales</taxon>
        <taxon>Burkholderiaceae</taxon>
        <taxon>Paraburkholderia</taxon>
    </lineage>
</organism>
<protein>
    <submittedName>
        <fullName evidence="1">Uncharacterized protein</fullName>
    </submittedName>
</protein>
<accession>A0AAN1JDF1</accession>
<name>A0AAN1JDF1_9BURK</name>
<evidence type="ECO:0000313" key="1">
    <source>
        <dbReference type="EMBL" id="AUT71269.1"/>
    </source>
</evidence>
<sequence>MRELRVSNSIKPAPFYRSFHRPCKIKRFCCSKAIRYVVPHIIADRLTATDRDARGYCPDQVLWDHAVRHCGYVQSRHATGRVLVAAS</sequence>
<gene>
    <name evidence="1" type="ORF">C2L64_23555</name>
</gene>
<dbReference type="EMBL" id="CP026106">
    <property type="protein sequence ID" value="AUT71269.1"/>
    <property type="molecule type" value="Genomic_DNA"/>
</dbReference>
<dbReference type="AlphaFoldDB" id="A0AAN1JDF1"/>
<dbReference type="KEGG" id="phs:C2L64_23555"/>